<feature type="domain" description="Beta-ketoacyl-[acyl-carrier-protein] synthase III C-terminal" evidence="5">
    <location>
        <begin position="273"/>
        <end position="347"/>
    </location>
</feature>
<feature type="domain" description="Beta-ketoacyl-[acyl-carrier-protein] synthase III N-terminal" evidence="6">
    <location>
        <begin position="136"/>
        <end position="219"/>
    </location>
</feature>
<evidence type="ECO:0000256" key="1">
    <source>
        <dbReference type="ARBA" id="ARBA00022490"/>
    </source>
</evidence>
<dbReference type="EC" id="2.3.1.180" evidence="7"/>
<dbReference type="GO" id="GO:0044550">
    <property type="term" value="P:secondary metabolite biosynthetic process"/>
    <property type="evidence" value="ECO:0007669"/>
    <property type="project" value="TreeGrafter"/>
</dbReference>
<organism evidence="7 8">
    <name type="scientific">Streptomyces clavuligerus</name>
    <dbReference type="NCBI Taxonomy" id="1901"/>
    <lineage>
        <taxon>Bacteria</taxon>
        <taxon>Bacillati</taxon>
        <taxon>Actinomycetota</taxon>
        <taxon>Actinomycetes</taxon>
        <taxon>Kitasatosporales</taxon>
        <taxon>Streptomycetaceae</taxon>
        <taxon>Streptomyces</taxon>
    </lineage>
</organism>
<evidence type="ECO:0000256" key="4">
    <source>
        <dbReference type="SAM" id="MobiDB-lite"/>
    </source>
</evidence>
<dbReference type="Pfam" id="PF08545">
    <property type="entry name" value="ACP_syn_III"/>
    <property type="match status" value="1"/>
</dbReference>
<dbReference type="InterPro" id="IPR013747">
    <property type="entry name" value="ACP_syn_III_C"/>
</dbReference>
<keyword evidence="2 7" id="KW-0808">Transferase</keyword>
<keyword evidence="8" id="KW-1185">Reference proteome</keyword>
<keyword evidence="3 7" id="KW-0012">Acyltransferase</keyword>
<geneLocation type="plasmid" evidence="7 8">
    <name>pSCL4</name>
</geneLocation>
<sequence>MTGSMTAFRMMPVQLDVLGTGVSMPGSPVTNDDMVQFIALGNDKHRSEFVGKIADQLGVYQRFLSRDLAAARELPRAGDTNPELSGRAICSALEQAGLTIDDVDLLIGHTTSPHTLLPPNVSWVADLLGYSGQYMELRQACTGFANALMIAGSMLTSMAADCVCVVGSETGSVLFDVDEAVTDRGQLVNAAQMGDGAGAVVLSRYTGGGAHLANTYFGTLGLRKPSGFSLATGGSSRPAHDTDQPGSRNFINEYTLAREDGLDLFRAGFEALRSIGLDEPQVDRYLTHQANGRMGELLAPILGIPAKKFHNCAADYGNTGSASTWIGLHSVREQHVLEPGQVLGVLGAEATKFMYGGFSYVEGSRENPVHDTPSGSSDVGASPCD</sequence>
<dbReference type="InterPro" id="IPR016039">
    <property type="entry name" value="Thiolase-like"/>
</dbReference>
<dbReference type="PANTHER" id="PTHR34069:SF2">
    <property type="entry name" value="BETA-KETOACYL-[ACYL-CARRIER-PROTEIN] SYNTHASE III"/>
    <property type="match status" value="1"/>
</dbReference>
<dbReference type="AlphaFoldDB" id="D5SJB1"/>
<dbReference type="SUPFAM" id="SSF53901">
    <property type="entry name" value="Thiolase-like"/>
    <property type="match status" value="2"/>
</dbReference>
<gene>
    <name evidence="7" type="ORF">SCLAV_p0514</name>
</gene>
<evidence type="ECO:0000313" key="8">
    <source>
        <dbReference type="Proteomes" id="UP000002357"/>
    </source>
</evidence>
<name>D5SJB1_STRCL</name>
<dbReference type="GO" id="GO:0004315">
    <property type="term" value="F:3-oxoacyl-[acyl-carrier-protein] synthase activity"/>
    <property type="evidence" value="ECO:0007669"/>
    <property type="project" value="InterPro"/>
</dbReference>
<evidence type="ECO:0000259" key="6">
    <source>
        <dbReference type="Pfam" id="PF08545"/>
    </source>
</evidence>
<reference evidence="7 8" key="1">
    <citation type="journal article" date="2010" name="Genome Biol. Evol.">
        <title>The sequence of a 1.8-mb bacterial linear plasmid reveals a rich evolutionary reservoir of secondary metabolic pathways.</title>
        <authorList>
            <person name="Medema M.H."/>
            <person name="Trefzer A."/>
            <person name="Kovalchuk A."/>
            <person name="van den Berg M."/>
            <person name="Mueller U."/>
            <person name="Heijne W."/>
            <person name="Wu L."/>
            <person name="Alam M.T."/>
            <person name="Ronning C.M."/>
            <person name="Nierman W.C."/>
            <person name="Bovenberg R.A.L."/>
            <person name="Breitling R."/>
            <person name="Takano E."/>
        </authorList>
    </citation>
    <scope>NUCLEOTIDE SEQUENCE [LARGE SCALE GENOMIC DNA]</scope>
    <source>
        <strain evidence="8">ATCC 27064 / DSM 738 / JCM 4710 / NBRC 13307 / NCIMB 12785 / NRRL 3585 / VKM Ac-602</strain>
        <plasmid evidence="7">pSCL4</plasmid>
    </source>
</reference>
<dbReference type="InterPro" id="IPR013751">
    <property type="entry name" value="ACP_syn_III_N"/>
</dbReference>
<dbReference type="GO" id="GO:0033818">
    <property type="term" value="F:beta-ketoacyl-acyl-carrier-protein synthase III activity"/>
    <property type="evidence" value="ECO:0007669"/>
    <property type="project" value="UniProtKB-EC"/>
</dbReference>
<dbReference type="GO" id="GO:0006633">
    <property type="term" value="P:fatty acid biosynthetic process"/>
    <property type="evidence" value="ECO:0007669"/>
    <property type="project" value="InterPro"/>
</dbReference>
<evidence type="ECO:0000259" key="5">
    <source>
        <dbReference type="Pfam" id="PF08541"/>
    </source>
</evidence>
<dbReference type="PANTHER" id="PTHR34069">
    <property type="entry name" value="3-OXOACYL-[ACYL-CARRIER-PROTEIN] SYNTHASE 3"/>
    <property type="match status" value="1"/>
</dbReference>
<dbReference type="Gene3D" id="3.40.47.10">
    <property type="match status" value="2"/>
</dbReference>
<dbReference type="EMBL" id="CM000914">
    <property type="protein sequence ID" value="EFG04004.2"/>
    <property type="molecule type" value="Genomic_DNA"/>
</dbReference>
<dbReference type="eggNOG" id="COG0332">
    <property type="taxonomic scope" value="Bacteria"/>
</dbReference>
<accession>D5SJB1</accession>
<dbReference type="Pfam" id="PF08541">
    <property type="entry name" value="ACP_syn_III_C"/>
    <property type="match status" value="1"/>
</dbReference>
<dbReference type="Proteomes" id="UP000002357">
    <property type="component" value="Plasmid pSCL4"/>
</dbReference>
<evidence type="ECO:0000256" key="3">
    <source>
        <dbReference type="ARBA" id="ARBA00023315"/>
    </source>
</evidence>
<keyword evidence="1" id="KW-0963">Cytoplasm</keyword>
<keyword evidence="7" id="KW-0614">Plasmid</keyword>
<feature type="region of interest" description="Disordered" evidence="4">
    <location>
        <begin position="366"/>
        <end position="385"/>
    </location>
</feature>
<evidence type="ECO:0000313" key="7">
    <source>
        <dbReference type="EMBL" id="EFG04004.2"/>
    </source>
</evidence>
<protein>
    <submittedName>
        <fullName evidence="7">3-oxoacyl-acp synthase</fullName>
        <ecNumber evidence="7">2.3.1.180</ecNumber>
    </submittedName>
</protein>
<evidence type="ECO:0000256" key="2">
    <source>
        <dbReference type="ARBA" id="ARBA00022679"/>
    </source>
</evidence>
<proteinExistence type="predicted"/>